<comment type="caution">
    <text evidence="8">The sequence shown here is derived from an EMBL/GenBank/DDBJ whole genome shotgun (WGS) entry which is preliminary data.</text>
</comment>
<dbReference type="PANTHER" id="PTHR42709:SF6">
    <property type="entry name" value="UNDECAPRENYL PHOSPHATE TRANSPORTER A"/>
    <property type="match status" value="1"/>
</dbReference>
<keyword evidence="3 6" id="KW-0812">Transmembrane</keyword>
<proteinExistence type="predicted"/>
<evidence type="ECO:0000313" key="8">
    <source>
        <dbReference type="EMBL" id="GAA0673766.1"/>
    </source>
</evidence>
<evidence type="ECO:0000256" key="6">
    <source>
        <dbReference type="SAM" id="Phobius"/>
    </source>
</evidence>
<feature type="domain" description="VTT" evidence="7">
    <location>
        <begin position="60"/>
        <end position="162"/>
    </location>
</feature>
<dbReference type="Proteomes" id="UP001500420">
    <property type="component" value="Unassembled WGS sequence"/>
</dbReference>
<evidence type="ECO:0000256" key="5">
    <source>
        <dbReference type="ARBA" id="ARBA00023136"/>
    </source>
</evidence>
<evidence type="ECO:0000256" key="3">
    <source>
        <dbReference type="ARBA" id="ARBA00022692"/>
    </source>
</evidence>
<dbReference type="InterPro" id="IPR032816">
    <property type="entry name" value="VTT_dom"/>
</dbReference>
<evidence type="ECO:0000259" key="7">
    <source>
        <dbReference type="Pfam" id="PF09335"/>
    </source>
</evidence>
<sequence>MLLAQTEHFPGWVENWLSSELGLLVLFGICILEGAMMLRFMPSELVVPGALLVMGADPTTVVAVVIIAVVGTTIGQYVLFRLLRRGGREYLLQKRWFRVSEDRLDTLDGWFERWGAIAVPVSNSMLMIRGLLTIPAGLSEMDGRTFVALSAVGSLSFQSILAGLFLAFDHVLLF</sequence>
<feature type="transmembrane region" description="Helical" evidence="6">
    <location>
        <begin position="61"/>
        <end position="80"/>
    </location>
</feature>
<reference evidence="8 9" key="1">
    <citation type="journal article" date="2019" name="Int. J. Syst. Evol. Microbiol.">
        <title>The Global Catalogue of Microorganisms (GCM) 10K type strain sequencing project: providing services to taxonomists for standard genome sequencing and annotation.</title>
        <authorList>
            <consortium name="The Broad Institute Genomics Platform"/>
            <consortium name="The Broad Institute Genome Sequencing Center for Infectious Disease"/>
            <person name="Wu L."/>
            <person name="Ma J."/>
        </authorList>
    </citation>
    <scope>NUCLEOTIDE SEQUENCE [LARGE SCALE GENOMIC DNA]</scope>
    <source>
        <strain evidence="8 9">JCM 16328</strain>
    </source>
</reference>
<dbReference type="AlphaFoldDB" id="A0AAV3T9U4"/>
<dbReference type="Pfam" id="PF09335">
    <property type="entry name" value="VTT_dom"/>
    <property type="match status" value="1"/>
</dbReference>
<protein>
    <recommendedName>
        <fullName evidence="7">VTT domain-containing protein</fullName>
    </recommendedName>
</protein>
<keyword evidence="2" id="KW-1003">Cell membrane</keyword>
<organism evidence="8 9">
    <name type="scientific">Natronoarchaeum mannanilyticum</name>
    <dbReference type="NCBI Taxonomy" id="926360"/>
    <lineage>
        <taxon>Archaea</taxon>
        <taxon>Methanobacteriati</taxon>
        <taxon>Methanobacteriota</taxon>
        <taxon>Stenosarchaea group</taxon>
        <taxon>Halobacteria</taxon>
        <taxon>Halobacteriales</taxon>
        <taxon>Natronoarchaeaceae</taxon>
    </lineage>
</organism>
<dbReference type="GO" id="GO:0005886">
    <property type="term" value="C:plasma membrane"/>
    <property type="evidence" value="ECO:0007669"/>
    <property type="project" value="UniProtKB-SubCell"/>
</dbReference>
<name>A0AAV3T9U4_9EURY</name>
<dbReference type="PANTHER" id="PTHR42709">
    <property type="entry name" value="ALKALINE PHOSPHATASE LIKE PROTEIN"/>
    <property type="match status" value="1"/>
</dbReference>
<evidence type="ECO:0000256" key="4">
    <source>
        <dbReference type="ARBA" id="ARBA00022989"/>
    </source>
</evidence>
<dbReference type="EMBL" id="BAAADV010000004">
    <property type="protein sequence ID" value="GAA0673766.1"/>
    <property type="molecule type" value="Genomic_DNA"/>
</dbReference>
<evidence type="ECO:0000256" key="1">
    <source>
        <dbReference type="ARBA" id="ARBA00004651"/>
    </source>
</evidence>
<feature type="transmembrane region" description="Helical" evidence="6">
    <location>
        <begin position="146"/>
        <end position="168"/>
    </location>
</feature>
<feature type="transmembrane region" description="Helical" evidence="6">
    <location>
        <begin position="21"/>
        <end position="41"/>
    </location>
</feature>
<dbReference type="RefSeq" id="WP_343773976.1">
    <property type="nucleotide sequence ID" value="NZ_BAAADV010000004.1"/>
</dbReference>
<gene>
    <name evidence="8" type="ORF">GCM10009020_21090</name>
</gene>
<keyword evidence="4 6" id="KW-1133">Transmembrane helix</keyword>
<keyword evidence="9" id="KW-1185">Reference proteome</keyword>
<dbReference type="InterPro" id="IPR051311">
    <property type="entry name" value="DedA_domain"/>
</dbReference>
<accession>A0AAV3T9U4</accession>
<comment type="subcellular location">
    <subcellularLocation>
        <location evidence="1">Cell membrane</location>
        <topology evidence="1">Multi-pass membrane protein</topology>
    </subcellularLocation>
</comment>
<keyword evidence="5 6" id="KW-0472">Membrane</keyword>
<evidence type="ECO:0000313" key="9">
    <source>
        <dbReference type="Proteomes" id="UP001500420"/>
    </source>
</evidence>
<evidence type="ECO:0000256" key="2">
    <source>
        <dbReference type="ARBA" id="ARBA00022475"/>
    </source>
</evidence>